<dbReference type="Proteomes" id="UP000821845">
    <property type="component" value="Chromosome 10"/>
</dbReference>
<reference evidence="1" key="1">
    <citation type="submission" date="2020-05" db="EMBL/GenBank/DDBJ databases">
        <title>Large-scale comparative analyses of tick genomes elucidate their genetic diversity and vector capacities.</title>
        <authorList>
            <person name="Jia N."/>
            <person name="Wang J."/>
            <person name="Shi W."/>
            <person name="Du L."/>
            <person name="Sun Y."/>
            <person name="Zhan W."/>
            <person name="Jiang J."/>
            <person name="Wang Q."/>
            <person name="Zhang B."/>
            <person name="Ji P."/>
            <person name="Sakyi L.B."/>
            <person name="Cui X."/>
            <person name="Yuan T."/>
            <person name="Jiang B."/>
            <person name="Yang W."/>
            <person name="Lam T.T.-Y."/>
            <person name="Chang Q."/>
            <person name="Ding S."/>
            <person name="Wang X."/>
            <person name="Zhu J."/>
            <person name="Ruan X."/>
            <person name="Zhao L."/>
            <person name="Wei J."/>
            <person name="Que T."/>
            <person name="Du C."/>
            <person name="Cheng J."/>
            <person name="Dai P."/>
            <person name="Han X."/>
            <person name="Huang E."/>
            <person name="Gao Y."/>
            <person name="Liu J."/>
            <person name="Shao H."/>
            <person name="Ye R."/>
            <person name="Li L."/>
            <person name="Wei W."/>
            <person name="Wang X."/>
            <person name="Wang C."/>
            <person name="Yang T."/>
            <person name="Huo Q."/>
            <person name="Li W."/>
            <person name="Guo W."/>
            <person name="Chen H."/>
            <person name="Zhou L."/>
            <person name="Ni X."/>
            <person name="Tian J."/>
            <person name="Zhou Y."/>
            <person name="Sheng Y."/>
            <person name="Liu T."/>
            <person name="Pan Y."/>
            <person name="Xia L."/>
            <person name="Li J."/>
            <person name="Zhao F."/>
            <person name="Cao W."/>
        </authorList>
    </citation>
    <scope>NUCLEOTIDE SEQUENCE</scope>
    <source>
        <strain evidence="1">Hyas-2018</strain>
    </source>
</reference>
<accession>A0ACB7T657</accession>
<protein>
    <submittedName>
        <fullName evidence="1">Uncharacterized protein</fullName>
    </submittedName>
</protein>
<gene>
    <name evidence="1" type="ORF">HPB50_005900</name>
</gene>
<keyword evidence="2" id="KW-1185">Reference proteome</keyword>
<name>A0ACB7T657_HYAAI</name>
<evidence type="ECO:0000313" key="2">
    <source>
        <dbReference type="Proteomes" id="UP000821845"/>
    </source>
</evidence>
<dbReference type="EMBL" id="CM023490">
    <property type="protein sequence ID" value="KAH6942470.1"/>
    <property type="molecule type" value="Genomic_DNA"/>
</dbReference>
<sequence length="140" mass="15872">MSTSVCLLLLGSFGFVAALQYWDQGLTLPSGCFLGNRSEERCEETLRNSDVYNVLEEFYERSPAGRENFRDKVRSCAEKMMMLPIDFLYLCDSMKFVISPELHVAFWPTKVEFELQVVHGCEQVPKSSSSKGSPSELQVP</sequence>
<comment type="caution">
    <text evidence="1">The sequence shown here is derived from an EMBL/GenBank/DDBJ whole genome shotgun (WGS) entry which is preliminary data.</text>
</comment>
<organism evidence="1 2">
    <name type="scientific">Hyalomma asiaticum</name>
    <name type="common">Tick</name>
    <dbReference type="NCBI Taxonomy" id="266040"/>
    <lineage>
        <taxon>Eukaryota</taxon>
        <taxon>Metazoa</taxon>
        <taxon>Ecdysozoa</taxon>
        <taxon>Arthropoda</taxon>
        <taxon>Chelicerata</taxon>
        <taxon>Arachnida</taxon>
        <taxon>Acari</taxon>
        <taxon>Parasitiformes</taxon>
        <taxon>Ixodida</taxon>
        <taxon>Ixodoidea</taxon>
        <taxon>Ixodidae</taxon>
        <taxon>Hyalomminae</taxon>
        <taxon>Hyalomma</taxon>
    </lineage>
</organism>
<proteinExistence type="predicted"/>
<evidence type="ECO:0000313" key="1">
    <source>
        <dbReference type="EMBL" id="KAH6942470.1"/>
    </source>
</evidence>